<name>A0A834I998_RHYFE</name>
<dbReference type="Gene3D" id="3.40.1800.20">
    <property type="match status" value="1"/>
</dbReference>
<keyword evidence="4" id="KW-0862">Zinc</keyword>
<dbReference type="Pfam" id="PF07776">
    <property type="entry name" value="zf-AD"/>
    <property type="match status" value="1"/>
</dbReference>
<keyword evidence="3 5" id="KW-0863">Zinc-finger</keyword>
<keyword evidence="8" id="KW-1185">Reference proteome</keyword>
<dbReference type="GO" id="GO:0000981">
    <property type="term" value="F:DNA-binding transcription factor activity, RNA polymerase II-specific"/>
    <property type="evidence" value="ECO:0007669"/>
    <property type="project" value="TreeGrafter"/>
</dbReference>
<dbReference type="OrthoDB" id="8922241at2759"/>
<evidence type="ECO:0000313" key="7">
    <source>
        <dbReference type="EMBL" id="KAF7273908.1"/>
    </source>
</evidence>
<dbReference type="Proteomes" id="UP000625711">
    <property type="component" value="Unassembled WGS sequence"/>
</dbReference>
<reference evidence="7" key="1">
    <citation type="submission" date="2020-08" db="EMBL/GenBank/DDBJ databases">
        <title>Genome sequencing and assembly of the red palm weevil Rhynchophorus ferrugineus.</title>
        <authorList>
            <person name="Dias G.B."/>
            <person name="Bergman C.M."/>
            <person name="Manee M."/>
        </authorList>
    </citation>
    <scope>NUCLEOTIDE SEQUENCE</scope>
    <source>
        <strain evidence="7">AA-2017</strain>
        <tissue evidence="7">Whole larva</tissue>
    </source>
</reference>
<dbReference type="SUPFAM" id="SSF57667">
    <property type="entry name" value="beta-beta-alpha zinc fingers"/>
    <property type="match status" value="3"/>
</dbReference>
<dbReference type="Pfam" id="PF00096">
    <property type="entry name" value="zf-C2H2"/>
    <property type="match status" value="4"/>
</dbReference>
<dbReference type="SMART" id="SM00355">
    <property type="entry name" value="ZnF_C2H2"/>
    <property type="match status" value="8"/>
</dbReference>
<feature type="domain" description="C2H2-type" evidence="6">
    <location>
        <begin position="353"/>
        <end position="381"/>
    </location>
</feature>
<dbReference type="EMBL" id="JAACXV010013238">
    <property type="protein sequence ID" value="KAF7273908.1"/>
    <property type="molecule type" value="Genomic_DNA"/>
</dbReference>
<dbReference type="Gene3D" id="3.30.160.60">
    <property type="entry name" value="Classic Zinc Finger"/>
    <property type="match status" value="3"/>
</dbReference>
<dbReference type="InterPro" id="IPR013087">
    <property type="entry name" value="Znf_C2H2_type"/>
</dbReference>
<feature type="domain" description="C2H2-type" evidence="6">
    <location>
        <begin position="266"/>
        <end position="293"/>
    </location>
</feature>
<keyword evidence="1" id="KW-0479">Metal-binding</keyword>
<comment type="caution">
    <text evidence="7">The sequence shown here is derived from an EMBL/GenBank/DDBJ whole genome shotgun (WGS) entry which is preliminary data.</text>
</comment>
<dbReference type="PANTHER" id="PTHR24379:SF127">
    <property type="entry name" value="BLOODY FINGERS-RELATED"/>
    <property type="match status" value="1"/>
</dbReference>
<evidence type="ECO:0000256" key="5">
    <source>
        <dbReference type="PROSITE-ProRule" id="PRU00042"/>
    </source>
</evidence>
<feature type="domain" description="C2H2-type" evidence="6">
    <location>
        <begin position="383"/>
        <end position="411"/>
    </location>
</feature>
<dbReference type="InterPro" id="IPR012934">
    <property type="entry name" value="Znf_AD"/>
</dbReference>
<feature type="domain" description="C2H2-type" evidence="6">
    <location>
        <begin position="323"/>
        <end position="350"/>
    </location>
</feature>
<proteinExistence type="predicted"/>
<dbReference type="GO" id="GO:0008270">
    <property type="term" value="F:zinc ion binding"/>
    <property type="evidence" value="ECO:0007669"/>
    <property type="project" value="UniProtKB-KW"/>
</dbReference>
<evidence type="ECO:0000259" key="6">
    <source>
        <dbReference type="PROSITE" id="PS50157"/>
    </source>
</evidence>
<dbReference type="PROSITE" id="PS50157">
    <property type="entry name" value="ZINC_FINGER_C2H2_2"/>
    <property type="match status" value="6"/>
</dbReference>
<organism evidence="7 8">
    <name type="scientific">Rhynchophorus ferrugineus</name>
    <name type="common">Red palm weevil</name>
    <name type="synonym">Curculio ferrugineus</name>
    <dbReference type="NCBI Taxonomy" id="354439"/>
    <lineage>
        <taxon>Eukaryota</taxon>
        <taxon>Metazoa</taxon>
        <taxon>Ecdysozoa</taxon>
        <taxon>Arthropoda</taxon>
        <taxon>Hexapoda</taxon>
        <taxon>Insecta</taxon>
        <taxon>Pterygota</taxon>
        <taxon>Neoptera</taxon>
        <taxon>Endopterygota</taxon>
        <taxon>Coleoptera</taxon>
        <taxon>Polyphaga</taxon>
        <taxon>Cucujiformia</taxon>
        <taxon>Curculionidae</taxon>
        <taxon>Dryophthorinae</taxon>
        <taxon>Rhynchophorus</taxon>
    </lineage>
</organism>
<dbReference type="PROSITE" id="PS00028">
    <property type="entry name" value="ZINC_FINGER_C2H2_1"/>
    <property type="match status" value="6"/>
</dbReference>
<gene>
    <name evidence="7" type="ORF">GWI33_013409</name>
</gene>
<dbReference type="SUPFAM" id="SSF57716">
    <property type="entry name" value="Glucocorticoid receptor-like (DNA-binding domain)"/>
    <property type="match status" value="1"/>
</dbReference>
<evidence type="ECO:0000256" key="1">
    <source>
        <dbReference type="ARBA" id="ARBA00022723"/>
    </source>
</evidence>
<evidence type="ECO:0000256" key="3">
    <source>
        <dbReference type="ARBA" id="ARBA00022771"/>
    </source>
</evidence>
<evidence type="ECO:0000256" key="2">
    <source>
        <dbReference type="ARBA" id="ARBA00022737"/>
    </source>
</evidence>
<dbReference type="AlphaFoldDB" id="A0A834I998"/>
<dbReference type="GO" id="GO:0005634">
    <property type="term" value="C:nucleus"/>
    <property type="evidence" value="ECO:0007669"/>
    <property type="project" value="InterPro"/>
</dbReference>
<sequence>MAASNETTHEILRCGSSHVINNTIGIKLENINDCDTVEINLDQKLSLADILTQAISYPIQENDGFPPYLCAKCTTCLVDFYNFKLQFERTDIYIRTLLGKNELPQNEYVESTTNVLNKSDTDNASEENVNLNNINLKQEELDLNCTICSLDLKDSDEYDTHMAKLHGQNPFEKYATFRELVNARQKVKTEAERKLKYIKDDLEKEKLLQMPGKLCRFCQKKFPEDEFKFHWELHKKHVCEYCGHKCIKKSDLDVHRQSVHGYERNYICYICNKGFKTKQLLNRHLIVHTNPRSFICHHCGNRFNDKSTLNTHIQLKHIKSRNFICSICGLAFPLKSTLDKHVLRHNKNRPPSFFCNVCNAGFKDNSSLKRHHLMKHTDDYEKPQCQFCKKSYCSKTKLRYHIDRYHSGTKYERKKRCLKRNNLLYNLDGTDEESNDIDDKVENPGNSQSDFLSTYEYTSEVGFYHREKISTENTSESDV</sequence>
<accession>A0A834I998</accession>
<dbReference type="InterPro" id="IPR036236">
    <property type="entry name" value="Znf_C2H2_sf"/>
</dbReference>
<protein>
    <recommendedName>
        <fullName evidence="6">C2H2-type domain-containing protein</fullName>
    </recommendedName>
</protein>
<dbReference type="PANTHER" id="PTHR24379">
    <property type="entry name" value="KRAB AND ZINC FINGER DOMAIN-CONTAINING"/>
    <property type="match status" value="1"/>
</dbReference>
<keyword evidence="2" id="KW-0677">Repeat</keyword>
<feature type="domain" description="C2H2-type" evidence="6">
    <location>
        <begin position="294"/>
        <end position="322"/>
    </location>
</feature>
<dbReference type="GO" id="GO:0000977">
    <property type="term" value="F:RNA polymerase II transcription regulatory region sequence-specific DNA binding"/>
    <property type="evidence" value="ECO:0007669"/>
    <property type="project" value="TreeGrafter"/>
</dbReference>
<evidence type="ECO:0000313" key="8">
    <source>
        <dbReference type="Proteomes" id="UP000625711"/>
    </source>
</evidence>
<feature type="domain" description="C2H2-type" evidence="6">
    <location>
        <begin position="237"/>
        <end position="265"/>
    </location>
</feature>
<evidence type="ECO:0000256" key="4">
    <source>
        <dbReference type="ARBA" id="ARBA00022833"/>
    </source>
</evidence>